<dbReference type="AlphaFoldDB" id="A0A1W1BZ83"/>
<organism evidence="1">
    <name type="scientific">hydrothermal vent metagenome</name>
    <dbReference type="NCBI Taxonomy" id="652676"/>
    <lineage>
        <taxon>unclassified sequences</taxon>
        <taxon>metagenomes</taxon>
        <taxon>ecological metagenomes</taxon>
    </lineage>
</organism>
<sequence length="83" mass="9667">MHRLNLTIDEGLYEKARAFSFLENKSISQMIRESLSDYLNKSKTKSNQAQLLLDADDEEEILAIMKNEDFTSQDDFTKKFNLS</sequence>
<reference evidence="1" key="1">
    <citation type="submission" date="2016-10" db="EMBL/GenBank/DDBJ databases">
        <authorList>
            <person name="de Groot N.N."/>
        </authorList>
    </citation>
    <scope>NUCLEOTIDE SEQUENCE</scope>
</reference>
<protein>
    <submittedName>
        <fullName evidence="1">Uncharacterized protein</fullName>
    </submittedName>
</protein>
<accession>A0A1W1BZ83</accession>
<evidence type="ECO:0000313" key="1">
    <source>
        <dbReference type="EMBL" id="SFV58781.1"/>
    </source>
</evidence>
<proteinExistence type="predicted"/>
<gene>
    <name evidence="1" type="ORF">MNB_SM-4-1648</name>
</gene>
<dbReference type="EMBL" id="FPHF01000045">
    <property type="protein sequence ID" value="SFV58781.1"/>
    <property type="molecule type" value="Genomic_DNA"/>
</dbReference>
<name>A0A1W1BZ83_9ZZZZ</name>